<dbReference type="InterPro" id="IPR014436">
    <property type="entry name" value="Extradiol_dOase_DODA"/>
</dbReference>
<dbReference type="CDD" id="cd07363">
    <property type="entry name" value="45_DOPA_Dioxygenase"/>
    <property type="match status" value="1"/>
</dbReference>
<dbReference type="GO" id="GO:0016702">
    <property type="term" value="F:oxidoreductase activity, acting on single donors with incorporation of molecular oxygen, incorporation of two atoms of oxygen"/>
    <property type="evidence" value="ECO:0007669"/>
    <property type="project" value="UniProtKB-ARBA"/>
</dbReference>
<comment type="similarity">
    <text evidence="2">Belongs to the DODA-type extradiol aromatic ring-opening dioxygenase family.</text>
</comment>
<keyword evidence="7" id="KW-0223">Dioxygenase</keyword>
<evidence type="ECO:0000259" key="6">
    <source>
        <dbReference type="Pfam" id="PF02900"/>
    </source>
</evidence>
<dbReference type="GO" id="GO:0008198">
    <property type="term" value="F:ferrous iron binding"/>
    <property type="evidence" value="ECO:0007669"/>
    <property type="project" value="InterPro"/>
</dbReference>
<dbReference type="RefSeq" id="WP_104303341.1">
    <property type="nucleotide sequence ID" value="NZ_PSNX01000013.1"/>
</dbReference>
<protein>
    <submittedName>
        <fullName evidence="7">Dioxygenase</fullName>
    </submittedName>
</protein>
<gene>
    <name evidence="7" type="ORF">C1704_13895</name>
</gene>
<name>A0A2S5SS01_9BURK</name>
<feature type="domain" description="Extradiol ring-cleavage dioxygenase class III enzyme subunit B" evidence="6">
    <location>
        <begin position="9"/>
        <end position="249"/>
    </location>
</feature>
<dbReference type="PANTHER" id="PTHR30096:SF0">
    <property type="entry name" value="4,5-DOPA DIOXYGENASE EXTRADIOL-LIKE PROTEIN"/>
    <property type="match status" value="1"/>
</dbReference>
<evidence type="ECO:0000256" key="3">
    <source>
        <dbReference type="ARBA" id="ARBA00022723"/>
    </source>
</evidence>
<dbReference type="PIRSF" id="PIRSF006157">
    <property type="entry name" value="Doxgns_DODA"/>
    <property type="match status" value="1"/>
</dbReference>
<proteinExistence type="inferred from homology"/>
<sequence length="280" mass="29599">MMSTALPPLFLSHGSPLIALEPGDTGAFFRRLGPAIERAFGRPRAILAVSAHTTTREPVLLAASRHETIHDFGGFPQALYEMRYDAPGDPGLAQAVSARLGAAGIGHHVLAEGGLDHGIWTPLVHAWPAADIPIVPLSLVPFAAPAEHFAIGEALAPLAEDGVLILGTGSITHNLRLALGSGRLDGLPETPESAAFRQWVWERSTARDWPALLDYRRLAPHAALMHPTDEHWLPFYAPAGAGGRDAVPVRLHAGVTYGCLGMDAYAFGPRATALAEALAG</sequence>
<evidence type="ECO:0000313" key="8">
    <source>
        <dbReference type="Proteomes" id="UP000238605"/>
    </source>
</evidence>
<keyword evidence="5" id="KW-0560">Oxidoreductase</keyword>
<dbReference type="Pfam" id="PF02900">
    <property type="entry name" value="LigB"/>
    <property type="match status" value="1"/>
</dbReference>
<dbReference type="SUPFAM" id="SSF53213">
    <property type="entry name" value="LigB-like"/>
    <property type="match status" value="1"/>
</dbReference>
<evidence type="ECO:0000256" key="2">
    <source>
        <dbReference type="ARBA" id="ARBA00007581"/>
    </source>
</evidence>
<evidence type="ECO:0000256" key="5">
    <source>
        <dbReference type="ARBA" id="ARBA00023002"/>
    </source>
</evidence>
<dbReference type="OrthoDB" id="9790889at2"/>
<dbReference type="InterPro" id="IPR004183">
    <property type="entry name" value="Xdiol_dOase_suB"/>
</dbReference>
<organism evidence="7 8">
    <name type="scientific">Caldimonas caldifontis</name>
    <dbReference type="NCBI Taxonomy" id="1452508"/>
    <lineage>
        <taxon>Bacteria</taxon>
        <taxon>Pseudomonadati</taxon>
        <taxon>Pseudomonadota</taxon>
        <taxon>Betaproteobacteria</taxon>
        <taxon>Burkholderiales</taxon>
        <taxon>Sphaerotilaceae</taxon>
        <taxon>Caldimonas</taxon>
    </lineage>
</organism>
<dbReference type="AlphaFoldDB" id="A0A2S5SS01"/>
<dbReference type="PANTHER" id="PTHR30096">
    <property type="entry name" value="4,5-DOPA DIOXYGENASE EXTRADIOL-LIKE PROTEIN"/>
    <property type="match status" value="1"/>
</dbReference>
<comment type="caution">
    <text evidence="7">The sequence shown here is derived from an EMBL/GenBank/DDBJ whole genome shotgun (WGS) entry which is preliminary data.</text>
</comment>
<dbReference type="Gene3D" id="3.40.830.10">
    <property type="entry name" value="LigB-like"/>
    <property type="match status" value="1"/>
</dbReference>
<evidence type="ECO:0000256" key="4">
    <source>
        <dbReference type="ARBA" id="ARBA00022833"/>
    </source>
</evidence>
<comment type="cofactor">
    <cofactor evidence="1">
        <name>Zn(2+)</name>
        <dbReference type="ChEBI" id="CHEBI:29105"/>
    </cofactor>
</comment>
<evidence type="ECO:0000256" key="1">
    <source>
        <dbReference type="ARBA" id="ARBA00001947"/>
    </source>
</evidence>
<reference evidence="7 8" key="1">
    <citation type="submission" date="2018-02" db="EMBL/GenBank/DDBJ databases">
        <title>Reclassifiation of [Polyangium] brachysporum DSM 7029 as Guopingzhaonella breviflexa gen. nov., sp. nov., a member of the family Comamonadaceae.</title>
        <authorList>
            <person name="Tang B."/>
        </authorList>
    </citation>
    <scope>NUCLEOTIDE SEQUENCE [LARGE SCALE GENOMIC DNA]</scope>
    <source>
        <strain evidence="7 8">BCRC 80649</strain>
    </source>
</reference>
<dbReference type="EMBL" id="PSNX01000013">
    <property type="protein sequence ID" value="PPE65518.1"/>
    <property type="molecule type" value="Genomic_DNA"/>
</dbReference>
<keyword evidence="3" id="KW-0479">Metal-binding</keyword>
<keyword evidence="8" id="KW-1185">Reference proteome</keyword>
<dbReference type="GO" id="GO:0008270">
    <property type="term" value="F:zinc ion binding"/>
    <property type="evidence" value="ECO:0007669"/>
    <property type="project" value="InterPro"/>
</dbReference>
<accession>A0A2S5SS01</accession>
<dbReference type="Proteomes" id="UP000238605">
    <property type="component" value="Unassembled WGS sequence"/>
</dbReference>
<keyword evidence="4" id="KW-0862">Zinc</keyword>
<evidence type="ECO:0000313" key="7">
    <source>
        <dbReference type="EMBL" id="PPE65518.1"/>
    </source>
</evidence>